<dbReference type="Proteomes" id="UP001497535">
    <property type="component" value="Unassembled WGS sequence"/>
</dbReference>
<name>A0ACB0YHR4_MELEN</name>
<reference evidence="1" key="1">
    <citation type="submission" date="2023-11" db="EMBL/GenBank/DDBJ databases">
        <authorList>
            <person name="Poullet M."/>
        </authorList>
    </citation>
    <scope>NUCLEOTIDE SEQUENCE</scope>
    <source>
        <strain evidence="1">E1834</strain>
    </source>
</reference>
<evidence type="ECO:0000313" key="2">
    <source>
        <dbReference type="Proteomes" id="UP001497535"/>
    </source>
</evidence>
<protein>
    <submittedName>
        <fullName evidence="1">Uncharacterized protein</fullName>
    </submittedName>
</protein>
<gene>
    <name evidence="1" type="ORF">MENTE1834_LOCUS12450</name>
</gene>
<comment type="caution">
    <text evidence="1">The sequence shown here is derived from an EMBL/GenBank/DDBJ whole genome shotgun (WGS) entry which is preliminary data.</text>
</comment>
<proteinExistence type="predicted"/>
<dbReference type="EMBL" id="CAVMJV010000012">
    <property type="protein sequence ID" value="CAK5047526.1"/>
    <property type="molecule type" value="Genomic_DNA"/>
</dbReference>
<keyword evidence="2" id="KW-1185">Reference proteome</keyword>
<organism evidence="1 2">
    <name type="scientific">Meloidogyne enterolobii</name>
    <name type="common">Root-knot nematode worm</name>
    <name type="synonym">Meloidogyne mayaguensis</name>
    <dbReference type="NCBI Taxonomy" id="390850"/>
    <lineage>
        <taxon>Eukaryota</taxon>
        <taxon>Metazoa</taxon>
        <taxon>Ecdysozoa</taxon>
        <taxon>Nematoda</taxon>
        <taxon>Chromadorea</taxon>
        <taxon>Rhabditida</taxon>
        <taxon>Tylenchina</taxon>
        <taxon>Tylenchomorpha</taxon>
        <taxon>Tylenchoidea</taxon>
        <taxon>Meloidogynidae</taxon>
        <taxon>Meloidogyninae</taxon>
        <taxon>Meloidogyne</taxon>
    </lineage>
</organism>
<accession>A0ACB0YHR4</accession>
<evidence type="ECO:0000313" key="1">
    <source>
        <dbReference type="EMBL" id="CAK5047526.1"/>
    </source>
</evidence>
<sequence length="70" mass="8102">MAQKIHSSGFDESIKGNFAAEENLIRECAEKFDIKIERNKMIPNKGKRTQAKLCLNNLCNFKKIFWGKIN</sequence>